<organism evidence="2">
    <name type="scientific">Arundo donax</name>
    <name type="common">Giant reed</name>
    <name type="synonym">Donax arundinaceus</name>
    <dbReference type="NCBI Taxonomy" id="35708"/>
    <lineage>
        <taxon>Eukaryota</taxon>
        <taxon>Viridiplantae</taxon>
        <taxon>Streptophyta</taxon>
        <taxon>Embryophyta</taxon>
        <taxon>Tracheophyta</taxon>
        <taxon>Spermatophyta</taxon>
        <taxon>Magnoliopsida</taxon>
        <taxon>Liliopsida</taxon>
        <taxon>Poales</taxon>
        <taxon>Poaceae</taxon>
        <taxon>PACMAD clade</taxon>
        <taxon>Arundinoideae</taxon>
        <taxon>Arundineae</taxon>
        <taxon>Arundo</taxon>
    </lineage>
</organism>
<reference evidence="2" key="2">
    <citation type="journal article" date="2015" name="Data Brief">
        <title>Shoot transcriptome of the giant reed, Arundo donax.</title>
        <authorList>
            <person name="Barrero R.A."/>
            <person name="Guerrero F.D."/>
            <person name="Moolhuijzen P."/>
            <person name="Goolsby J.A."/>
            <person name="Tidwell J."/>
            <person name="Bellgard S.E."/>
            <person name="Bellgard M.I."/>
        </authorList>
    </citation>
    <scope>NUCLEOTIDE SEQUENCE</scope>
    <source>
        <tissue evidence="2">Shoot tissue taken approximately 20 cm above the soil surface</tissue>
    </source>
</reference>
<feature type="region of interest" description="Disordered" evidence="1">
    <location>
        <begin position="1"/>
        <end position="26"/>
    </location>
</feature>
<evidence type="ECO:0000256" key="1">
    <source>
        <dbReference type="SAM" id="MobiDB-lite"/>
    </source>
</evidence>
<feature type="region of interest" description="Disordered" evidence="1">
    <location>
        <begin position="46"/>
        <end position="74"/>
    </location>
</feature>
<dbReference type="EMBL" id="GBRH01166381">
    <property type="protein sequence ID" value="JAE31515.1"/>
    <property type="molecule type" value="Transcribed_RNA"/>
</dbReference>
<protein>
    <submittedName>
        <fullName evidence="2">Uncharacterized protein</fullName>
    </submittedName>
</protein>
<evidence type="ECO:0000313" key="2">
    <source>
        <dbReference type="EMBL" id="JAE31515.1"/>
    </source>
</evidence>
<proteinExistence type="predicted"/>
<name>A0A0A9H2P5_ARUDO</name>
<sequence length="74" mass="7621">MEVLGDGGEEGNSSSSPAPAPAPLNGERDRVALLLLDEAVETGAGRLDLPLSDDDSVWSPARPPALLGERGQVE</sequence>
<dbReference type="AlphaFoldDB" id="A0A0A9H2P5"/>
<reference evidence="2" key="1">
    <citation type="submission" date="2014-09" db="EMBL/GenBank/DDBJ databases">
        <authorList>
            <person name="Magalhaes I.L.F."/>
            <person name="Oliveira U."/>
            <person name="Santos F.R."/>
            <person name="Vidigal T.H.D.A."/>
            <person name="Brescovit A.D."/>
            <person name="Santos A.J."/>
        </authorList>
    </citation>
    <scope>NUCLEOTIDE SEQUENCE</scope>
    <source>
        <tissue evidence="2">Shoot tissue taken approximately 20 cm above the soil surface</tissue>
    </source>
</reference>
<accession>A0A0A9H2P5</accession>